<evidence type="ECO:0000259" key="1">
    <source>
        <dbReference type="PROSITE" id="PS50904"/>
    </source>
</evidence>
<evidence type="ECO:0000313" key="2">
    <source>
        <dbReference type="EMBL" id="KAJ1523016.1"/>
    </source>
</evidence>
<dbReference type="Proteomes" id="UP001075354">
    <property type="component" value="Chromosome 11"/>
</dbReference>
<dbReference type="InterPro" id="IPR006797">
    <property type="entry name" value="PRELI/MSF1_dom"/>
</dbReference>
<accession>A0AAV7XDP5</accession>
<comment type="caution">
    <text evidence="2">The sequence shown here is derived from an EMBL/GenBank/DDBJ whole genome shotgun (WGS) entry which is preliminary data.</text>
</comment>
<dbReference type="EMBL" id="JAPTSV010000011">
    <property type="protein sequence ID" value="KAJ1523016.1"/>
    <property type="molecule type" value="Genomic_DNA"/>
</dbReference>
<name>A0AAV7XDP5_9NEOP</name>
<reference evidence="2" key="1">
    <citation type="submission" date="2022-12" db="EMBL/GenBank/DDBJ databases">
        <title>Chromosome-level genome assembly of the bean flower thrips Megalurothrips usitatus.</title>
        <authorList>
            <person name="Ma L."/>
            <person name="Liu Q."/>
            <person name="Li H."/>
            <person name="Cai W."/>
        </authorList>
    </citation>
    <scope>NUCLEOTIDE SEQUENCE</scope>
    <source>
        <strain evidence="2">Cailab_2022a</strain>
    </source>
</reference>
<dbReference type="InterPro" id="IPR037365">
    <property type="entry name" value="Slowmo/Ups"/>
</dbReference>
<dbReference type="PROSITE" id="PS50904">
    <property type="entry name" value="PRELI_MSF1"/>
    <property type="match status" value="1"/>
</dbReference>
<keyword evidence="3" id="KW-1185">Reference proteome</keyword>
<dbReference type="PANTHER" id="PTHR11158">
    <property type="entry name" value="MSF1/PX19 RELATED"/>
    <property type="match status" value="1"/>
</dbReference>
<evidence type="ECO:0000313" key="3">
    <source>
        <dbReference type="Proteomes" id="UP001075354"/>
    </source>
</evidence>
<proteinExistence type="predicted"/>
<dbReference type="Pfam" id="PF04707">
    <property type="entry name" value="PRELI"/>
    <property type="match status" value="1"/>
</dbReference>
<gene>
    <name evidence="2" type="ORF">ONE63_002151</name>
</gene>
<dbReference type="GO" id="GO:0005758">
    <property type="term" value="C:mitochondrial intermembrane space"/>
    <property type="evidence" value="ECO:0007669"/>
    <property type="project" value="InterPro"/>
</dbReference>
<sequence length="168" mass="19745">MVLGYTVNHLFQHPVENVINAHRKSYNERKEICEVKQVEDEHEVDGLHYLKWTITSLNPFPSIIRKMGGMDEPKMHSEEELWIDRPNRRHWLRHHNISFENSMVSQKNSTLVPDPHNPEWTCFEQAGAVDMGKLGFVGKALELLYKNVMEKEVRQQIALMESILEKKL</sequence>
<protein>
    <recommendedName>
        <fullName evidence="1">PRELI/MSF1 domain-containing protein</fullName>
    </recommendedName>
</protein>
<organism evidence="2 3">
    <name type="scientific">Megalurothrips usitatus</name>
    <name type="common">bean blossom thrips</name>
    <dbReference type="NCBI Taxonomy" id="439358"/>
    <lineage>
        <taxon>Eukaryota</taxon>
        <taxon>Metazoa</taxon>
        <taxon>Ecdysozoa</taxon>
        <taxon>Arthropoda</taxon>
        <taxon>Hexapoda</taxon>
        <taxon>Insecta</taxon>
        <taxon>Pterygota</taxon>
        <taxon>Neoptera</taxon>
        <taxon>Paraneoptera</taxon>
        <taxon>Thysanoptera</taxon>
        <taxon>Terebrantia</taxon>
        <taxon>Thripoidea</taxon>
        <taxon>Thripidae</taxon>
        <taxon>Megalurothrips</taxon>
    </lineage>
</organism>
<feature type="domain" description="PRELI/MSF1" evidence="1">
    <location>
        <begin position="1"/>
        <end position="168"/>
    </location>
</feature>
<dbReference type="AlphaFoldDB" id="A0AAV7XDP5"/>